<dbReference type="PROSITE" id="PS50112">
    <property type="entry name" value="PAS"/>
    <property type="match status" value="1"/>
</dbReference>
<dbReference type="PANTHER" id="PTHR44757">
    <property type="entry name" value="DIGUANYLATE CYCLASE DGCP"/>
    <property type="match status" value="1"/>
</dbReference>
<dbReference type="Pfam" id="PF13426">
    <property type="entry name" value="PAS_9"/>
    <property type="match status" value="1"/>
</dbReference>
<dbReference type="FunFam" id="3.30.70.270:FF:000001">
    <property type="entry name" value="Diguanylate cyclase domain protein"/>
    <property type="match status" value="1"/>
</dbReference>
<comment type="cofactor">
    <cofactor evidence="1">
        <name>Mg(2+)</name>
        <dbReference type="ChEBI" id="CHEBI:18420"/>
    </cofactor>
</comment>
<dbReference type="InterPro" id="IPR035965">
    <property type="entry name" value="PAS-like_dom_sf"/>
</dbReference>
<dbReference type="InterPro" id="IPR000014">
    <property type="entry name" value="PAS"/>
</dbReference>
<keyword evidence="3" id="KW-0472">Membrane</keyword>
<dbReference type="Pfam" id="PF00672">
    <property type="entry name" value="HAMP"/>
    <property type="match status" value="1"/>
</dbReference>
<keyword evidence="10" id="KW-1185">Reference proteome</keyword>
<sequence>MKLQHKLYAGLSAILLILLTISGLILSQEHQKRVYSRQLMELYRPAELAMEGLNSSAARLSADVILSLSPAMRRQVEPLQPAIEQFNRHLDTLSVLITGTSLSGLPLHRLRDDADRQAEYAVALVSQYQSLRRDRMRLEDNVHLLMDRLRDSDASETLAVQAFENSLAQLTLFVSTSFYNRTDPDRSQLEQAEQQLADRMDQLRSRWPLLAEQPEVRHLTGEIRYLYRRITEHADFFYLKRSQYHLAFQDVQQQLGQIQSDISKTSQQAIQQLEAMSRNSRMIEYVLVPLAILITALLGWQTAWRIRAPLAELLKGIQCARTGDFSFRLETDSRDEVALLSHHFNEMLDDLDQATVSHSYLQQILDALQHAVIVTDDDFNIRFFNATAFSYFQTRAGVGKPIAGFRTSEGAMLLSEAERVLLCQQSVLSGLEKKICLPDGEKVVVALAAAELKVNQERHWVISLHDITLMKEAEKSLQLYARLFETSNDAIVISDKQNVIEQVNPAFSRITGYEEHEAIGKNPGMLSSGRQDKAFYRVMWAELMTKGRWQGEIWNRKKSGEAYAEWLSIVAIYDQSGLIERFIGVFSDITQRKEAEQLIYHQANYDALTELPNRRLFWDRLEHALTQARASSGKVALMYLDLDGFKPVNDTFGHEAGDLLLQHVSEKLRALVQPSDTVARLGGDEFALILPAYSIRKLEQLADKLIDAVSSPVSLLDKQIRIGVSVGISCYPDIATDREQLVQQADVAMYYVKGKNKNSYIFYNQQMKQDTWEKIRLEQELREAIDRGQLEVIFQPLYDASTEVIVSAEALLRWRHPVKGVLMPDMFIPLAEENGMIHDLGEWVLREVCTLARTYLEDKGYVRVAVNISAQQLTQPDFVSRLESILHETGFPACHLELEIKEKLIVNDLTGTAKILQQLSRSGISIAIDDFGLSYTSLNSLSHYSVKELKLDRRFIKAVAAESEDSHMVKAMADMAHQMGMKVVAEGVEDDKSLQLLKQLGCDLIQGFVYQDAVSIHELSRLLQVQARNTQPATNPDME</sequence>
<feature type="coiled-coil region" evidence="2">
    <location>
        <begin position="121"/>
        <end position="148"/>
    </location>
</feature>
<dbReference type="SUPFAM" id="SSF55785">
    <property type="entry name" value="PYP-like sensor domain (PAS domain)"/>
    <property type="match status" value="2"/>
</dbReference>
<dbReference type="Gene3D" id="3.20.20.450">
    <property type="entry name" value="EAL domain"/>
    <property type="match status" value="1"/>
</dbReference>
<feature type="domain" description="PAS" evidence="4">
    <location>
        <begin position="476"/>
        <end position="522"/>
    </location>
</feature>
<dbReference type="GO" id="GO:0016020">
    <property type="term" value="C:membrane"/>
    <property type="evidence" value="ECO:0007669"/>
    <property type="project" value="InterPro"/>
</dbReference>
<dbReference type="Pfam" id="PF00990">
    <property type="entry name" value="GGDEF"/>
    <property type="match status" value="1"/>
</dbReference>
<feature type="domain" description="GGDEF" evidence="8">
    <location>
        <begin position="633"/>
        <end position="765"/>
    </location>
</feature>
<dbReference type="PROSITE" id="PS50113">
    <property type="entry name" value="PAC"/>
    <property type="match status" value="1"/>
</dbReference>
<dbReference type="SMART" id="SM00267">
    <property type="entry name" value="GGDEF"/>
    <property type="match status" value="1"/>
</dbReference>
<reference evidence="9 10" key="1">
    <citation type="submission" date="2020-08" db="EMBL/GenBank/DDBJ databases">
        <title>Oceanospirillum sp. nov. isolated from marine sediment.</title>
        <authorList>
            <person name="Ji X."/>
        </authorList>
    </citation>
    <scope>NUCLEOTIDE SEQUENCE [LARGE SCALE GENOMIC DNA]</scope>
    <source>
        <strain evidence="9 10">D5</strain>
    </source>
</reference>
<evidence type="ECO:0000259" key="6">
    <source>
        <dbReference type="PROSITE" id="PS50883"/>
    </source>
</evidence>
<dbReference type="GO" id="GO:0007165">
    <property type="term" value="P:signal transduction"/>
    <property type="evidence" value="ECO:0007669"/>
    <property type="project" value="InterPro"/>
</dbReference>
<dbReference type="SMART" id="SM00091">
    <property type="entry name" value="PAS"/>
    <property type="match status" value="2"/>
</dbReference>
<dbReference type="CDD" id="cd01948">
    <property type="entry name" value="EAL"/>
    <property type="match status" value="1"/>
</dbReference>
<dbReference type="SMART" id="SM00086">
    <property type="entry name" value="PAC"/>
    <property type="match status" value="2"/>
</dbReference>
<dbReference type="NCBIfam" id="TIGR00229">
    <property type="entry name" value="sensory_box"/>
    <property type="match status" value="2"/>
</dbReference>
<dbReference type="Pfam" id="PF13188">
    <property type="entry name" value="PAS_8"/>
    <property type="match status" value="1"/>
</dbReference>
<organism evidence="9 10">
    <name type="scientific">Oceanospirillum sediminis</name>
    <dbReference type="NCBI Taxonomy" id="2760088"/>
    <lineage>
        <taxon>Bacteria</taxon>
        <taxon>Pseudomonadati</taxon>
        <taxon>Pseudomonadota</taxon>
        <taxon>Gammaproteobacteria</taxon>
        <taxon>Oceanospirillales</taxon>
        <taxon>Oceanospirillaceae</taxon>
        <taxon>Oceanospirillum</taxon>
    </lineage>
</organism>
<dbReference type="SUPFAM" id="SSF141868">
    <property type="entry name" value="EAL domain-like"/>
    <property type="match status" value="1"/>
</dbReference>
<dbReference type="SMART" id="SM00052">
    <property type="entry name" value="EAL"/>
    <property type="match status" value="1"/>
</dbReference>
<evidence type="ECO:0000256" key="3">
    <source>
        <dbReference type="SAM" id="Phobius"/>
    </source>
</evidence>
<keyword evidence="2" id="KW-0175">Coiled coil</keyword>
<accession>A0A839IXB2</accession>
<dbReference type="InterPro" id="IPR000160">
    <property type="entry name" value="GGDEF_dom"/>
</dbReference>
<dbReference type="InterPro" id="IPR029787">
    <property type="entry name" value="Nucleotide_cyclase"/>
</dbReference>
<evidence type="ECO:0000259" key="4">
    <source>
        <dbReference type="PROSITE" id="PS50112"/>
    </source>
</evidence>
<dbReference type="EMBL" id="JACJFM010000048">
    <property type="protein sequence ID" value="MBB1489254.1"/>
    <property type="molecule type" value="Genomic_DNA"/>
</dbReference>
<comment type="caution">
    <text evidence="9">The sequence shown here is derived from an EMBL/GenBank/DDBJ whole genome shotgun (WGS) entry which is preliminary data.</text>
</comment>
<dbReference type="InterPro" id="IPR043128">
    <property type="entry name" value="Rev_trsase/Diguanyl_cyclase"/>
</dbReference>
<dbReference type="PROSITE" id="PS50885">
    <property type="entry name" value="HAMP"/>
    <property type="match status" value="1"/>
</dbReference>
<evidence type="ECO:0000259" key="5">
    <source>
        <dbReference type="PROSITE" id="PS50113"/>
    </source>
</evidence>
<dbReference type="InterPro" id="IPR035919">
    <property type="entry name" value="EAL_sf"/>
</dbReference>
<feature type="transmembrane region" description="Helical" evidence="3">
    <location>
        <begin position="282"/>
        <end position="300"/>
    </location>
</feature>
<dbReference type="Proteomes" id="UP000565262">
    <property type="component" value="Unassembled WGS sequence"/>
</dbReference>
<feature type="domain" description="EAL" evidence="6">
    <location>
        <begin position="774"/>
        <end position="1027"/>
    </location>
</feature>
<dbReference type="AlphaFoldDB" id="A0A839IXB2"/>
<evidence type="ECO:0000259" key="7">
    <source>
        <dbReference type="PROSITE" id="PS50885"/>
    </source>
</evidence>
<evidence type="ECO:0000256" key="2">
    <source>
        <dbReference type="SAM" id="Coils"/>
    </source>
</evidence>
<dbReference type="PROSITE" id="PS50887">
    <property type="entry name" value="GGDEF"/>
    <property type="match status" value="1"/>
</dbReference>
<name>A0A839IXB2_9GAMM</name>
<dbReference type="PROSITE" id="PS50883">
    <property type="entry name" value="EAL"/>
    <property type="match status" value="1"/>
</dbReference>
<dbReference type="InterPro" id="IPR000700">
    <property type="entry name" value="PAS-assoc_C"/>
</dbReference>
<gene>
    <name evidence="9" type="ORF">H4O21_21820</name>
</gene>
<dbReference type="RefSeq" id="WP_182811159.1">
    <property type="nucleotide sequence ID" value="NZ_JACJFM010000048.1"/>
</dbReference>
<protein>
    <submittedName>
        <fullName evidence="9">EAL domain-containing protein</fullName>
    </submittedName>
</protein>
<dbReference type="SMART" id="SM00304">
    <property type="entry name" value="HAMP"/>
    <property type="match status" value="1"/>
</dbReference>
<dbReference type="InterPro" id="IPR052155">
    <property type="entry name" value="Biofilm_reg_signaling"/>
</dbReference>
<dbReference type="CDD" id="cd00130">
    <property type="entry name" value="PAS"/>
    <property type="match status" value="1"/>
</dbReference>
<dbReference type="InterPro" id="IPR001610">
    <property type="entry name" value="PAC"/>
</dbReference>
<dbReference type="Pfam" id="PF00563">
    <property type="entry name" value="EAL"/>
    <property type="match status" value="1"/>
</dbReference>
<keyword evidence="3" id="KW-1133">Transmembrane helix</keyword>
<proteinExistence type="predicted"/>
<feature type="domain" description="PAC" evidence="5">
    <location>
        <begin position="549"/>
        <end position="601"/>
    </location>
</feature>
<dbReference type="SUPFAM" id="SSF158472">
    <property type="entry name" value="HAMP domain-like"/>
    <property type="match status" value="1"/>
</dbReference>
<dbReference type="NCBIfam" id="TIGR00254">
    <property type="entry name" value="GGDEF"/>
    <property type="match status" value="1"/>
</dbReference>
<evidence type="ECO:0000259" key="8">
    <source>
        <dbReference type="PROSITE" id="PS50887"/>
    </source>
</evidence>
<dbReference type="Gene3D" id="3.30.450.20">
    <property type="entry name" value="PAS domain"/>
    <property type="match status" value="2"/>
</dbReference>
<dbReference type="CDD" id="cd06225">
    <property type="entry name" value="HAMP"/>
    <property type="match status" value="1"/>
</dbReference>
<dbReference type="GO" id="GO:0003824">
    <property type="term" value="F:catalytic activity"/>
    <property type="evidence" value="ECO:0007669"/>
    <property type="project" value="UniProtKB-ARBA"/>
</dbReference>
<feature type="transmembrane region" description="Helical" evidence="3">
    <location>
        <begin position="6"/>
        <end position="27"/>
    </location>
</feature>
<dbReference type="Gene3D" id="3.30.70.270">
    <property type="match status" value="1"/>
</dbReference>
<evidence type="ECO:0000313" key="10">
    <source>
        <dbReference type="Proteomes" id="UP000565262"/>
    </source>
</evidence>
<dbReference type="InterPro" id="IPR003660">
    <property type="entry name" value="HAMP_dom"/>
</dbReference>
<dbReference type="PANTHER" id="PTHR44757:SF2">
    <property type="entry name" value="BIOFILM ARCHITECTURE MAINTENANCE PROTEIN MBAA"/>
    <property type="match status" value="1"/>
</dbReference>
<dbReference type="InterPro" id="IPR001633">
    <property type="entry name" value="EAL_dom"/>
</dbReference>
<dbReference type="Gene3D" id="6.10.340.10">
    <property type="match status" value="1"/>
</dbReference>
<feature type="domain" description="HAMP" evidence="7">
    <location>
        <begin position="304"/>
        <end position="356"/>
    </location>
</feature>
<evidence type="ECO:0000313" key="9">
    <source>
        <dbReference type="EMBL" id="MBB1489254.1"/>
    </source>
</evidence>
<keyword evidence="3" id="KW-0812">Transmembrane</keyword>
<dbReference type="CDD" id="cd01949">
    <property type="entry name" value="GGDEF"/>
    <property type="match status" value="1"/>
</dbReference>
<dbReference type="SUPFAM" id="SSF55073">
    <property type="entry name" value="Nucleotide cyclase"/>
    <property type="match status" value="1"/>
</dbReference>
<evidence type="ECO:0000256" key="1">
    <source>
        <dbReference type="ARBA" id="ARBA00001946"/>
    </source>
</evidence>